<dbReference type="UniPathway" id="UPA00667"/>
<protein>
    <recommendedName>
        <fullName evidence="4">non-reducing end alpha-L-arabinofuranosidase</fullName>
        <ecNumber evidence="4">3.2.1.55</ecNumber>
    </recommendedName>
</protein>
<keyword evidence="11" id="KW-1185">Reference proteome</keyword>
<dbReference type="GeneID" id="19279993"/>
<proteinExistence type="inferred from homology"/>
<dbReference type="InterPro" id="IPR010720">
    <property type="entry name" value="Alpha-L-AF_C"/>
</dbReference>
<dbReference type="GO" id="GO:0046373">
    <property type="term" value="P:L-arabinose metabolic process"/>
    <property type="evidence" value="ECO:0007669"/>
    <property type="project" value="InterPro"/>
</dbReference>
<dbReference type="Gene3D" id="3.20.20.80">
    <property type="entry name" value="Glycosidases"/>
    <property type="match status" value="1"/>
</dbReference>
<name>W3WHH3_PESFW</name>
<dbReference type="RefSeq" id="XP_007841752.1">
    <property type="nucleotide sequence ID" value="XM_007843561.1"/>
</dbReference>
<evidence type="ECO:0000313" key="10">
    <source>
        <dbReference type="EMBL" id="ETS73375.1"/>
    </source>
</evidence>
<dbReference type="GO" id="GO:0031222">
    <property type="term" value="P:arabinan catabolic process"/>
    <property type="evidence" value="ECO:0007669"/>
    <property type="project" value="UniProtKB-UniPathway"/>
</dbReference>
<dbReference type="SMART" id="SM00813">
    <property type="entry name" value="Alpha-L-AF_C"/>
    <property type="match status" value="1"/>
</dbReference>
<dbReference type="HOGENOM" id="CLU_010060_1_0_1"/>
<dbReference type="EMBL" id="KI912122">
    <property type="protein sequence ID" value="ETS73375.1"/>
    <property type="molecule type" value="Genomic_DNA"/>
</dbReference>
<dbReference type="Proteomes" id="UP000030651">
    <property type="component" value="Unassembled WGS sequence"/>
</dbReference>
<evidence type="ECO:0000256" key="4">
    <source>
        <dbReference type="ARBA" id="ARBA00012670"/>
    </source>
</evidence>
<comment type="pathway">
    <text evidence="2">Glycan metabolism; L-arabinan degradation.</text>
</comment>
<dbReference type="InterPro" id="IPR051563">
    <property type="entry name" value="Glycosyl_Hydrolase_51"/>
</dbReference>
<dbReference type="STRING" id="1229662.W3WHH3"/>
<dbReference type="PANTHER" id="PTHR31776:SF0">
    <property type="entry name" value="ALPHA-L-ARABINOFURANOSIDASE 1"/>
    <property type="match status" value="1"/>
</dbReference>
<dbReference type="AlphaFoldDB" id="W3WHH3"/>
<dbReference type="Pfam" id="PF06964">
    <property type="entry name" value="Alpha-L-AF_C"/>
    <property type="match status" value="1"/>
</dbReference>
<feature type="signal peptide" evidence="8">
    <location>
        <begin position="1"/>
        <end position="22"/>
    </location>
</feature>
<dbReference type="OMA" id="PYFIGEY"/>
<dbReference type="InterPro" id="IPR055235">
    <property type="entry name" value="ASD1_cat"/>
</dbReference>
<evidence type="ECO:0000256" key="8">
    <source>
        <dbReference type="SAM" id="SignalP"/>
    </source>
</evidence>
<feature type="domain" description="Alpha-L-arabinofuranosidase C-terminal" evidence="9">
    <location>
        <begin position="440"/>
        <end position="613"/>
    </location>
</feature>
<comment type="similarity">
    <text evidence="3">Belongs to the glycosyl hydrolase 51 family.</text>
</comment>
<dbReference type="Gene3D" id="2.60.40.1180">
    <property type="entry name" value="Golgi alpha-mannosidase II"/>
    <property type="match status" value="1"/>
</dbReference>
<evidence type="ECO:0000256" key="1">
    <source>
        <dbReference type="ARBA" id="ARBA00001462"/>
    </source>
</evidence>
<dbReference type="InterPro" id="IPR017853">
    <property type="entry name" value="GH"/>
</dbReference>
<evidence type="ECO:0000313" key="11">
    <source>
        <dbReference type="Proteomes" id="UP000030651"/>
    </source>
</evidence>
<dbReference type="eggNOG" id="ENOG502QQEX">
    <property type="taxonomic scope" value="Eukaryota"/>
</dbReference>
<evidence type="ECO:0000256" key="2">
    <source>
        <dbReference type="ARBA" id="ARBA00004834"/>
    </source>
</evidence>
<gene>
    <name evidence="10" type="ORF">PFICI_14980</name>
</gene>
<dbReference type="KEGG" id="pfy:PFICI_14980"/>
<feature type="chain" id="PRO_5004833721" description="non-reducing end alpha-L-arabinofuranosidase" evidence="8">
    <location>
        <begin position="23"/>
        <end position="620"/>
    </location>
</feature>
<evidence type="ECO:0000256" key="5">
    <source>
        <dbReference type="ARBA" id="ARBA00022729"/>
    </source>
</evidence>
<dbReference type="InterPro" id="IPR013780">
    <property type="entry name" value="Glyco_hydro_b"/>
</dbReference>
<accession>W3WHH3</accession>
<organism evidence="10 11">
    <name type="scientific">Pestalotiopsis fici (strain W106-1 / CGMCC3.15140)</name>
    <dbReference type="NCBI Taxonomy" id="1229662"/>
    <lineage>
        <taxon>Eukaryota</taxon>
        <taxon>Fungi</taxon>
        <taxon>Dikarya</taxon>
        <taxon>Ascomycota</taxon>
        <taxon>Pezizomycotina</taxon>
        <taxon>Sordariomycetes</taxon>
        <taxon>Xylariomycetidae</taxon>
        <taxon>Amphisphaeriales</taxon>
        <taxon>Sporocadaceae</taxon>
        <taxon>Pestalotiopsis</taxon>
    </lineage>
</organism>
<keyword evidence="7" id="KW-0325">Glycoprotein</keyword>
<evidence type="ECO:0000259" key="9">
    <source>
        <dbReference type="SMART" id="SM00813"/>
    </source>
</evidence>
<dbReference type="Pfam" id="PF22848">
    <property type="entry name" value="ASD1_dom"/>
    <property type="match status" value="1"/>
</dbReference>
<dbReference type="OrthoDB" id="406864at2759"/>
<dbReference type="SUPFAM" id="SSF51445">
    <property type="entry name" value="(Trans)glycosidases"/>
    <property type="match status" value="1"/>
</dbReference>
<evidence type="ECO:0000256" key="7">
    <source>
        <dbReference type="ARBA" id="ARBA00023180"/>
    </source>
</evidence>
<sequence length="620" mass="67033">MQFFLHVLAGLGLATLIGKSNGIALTVSQDPGNSTSSKMWGLMFEDINHSGDGGIHGQLLRNNGFQGTNPGLTAYFAVGGTELAVDESIPLSTAISNTLQVSVAAELTGQVGFGNEGYWGIPVDGSAHNHTIFIRGAYEGPMTWTLVSASSGEVFANGTFDVSSESDRFTEFTSTARSMRTSATDIEYHLTFDAAQVAGSSLWFGLPQLYAETFAGRQNGLKTFMAEAINDIGGSFLRFPGGNNLEGPNVANRWKWNETVGPLVSRPGHQGAWGYGNTDALGLHEYFEWCEDMGLDAFVGIYSGYSLDGTSITGSALDPYVDDALNELEYILGDASTPMGSWRASNGRQEPWTITWLEIGNEDDFACGTYAERFTAFYDAIKTTYPDLQLVASATGFGCLPDPFPENVWIDYHEYNIPDNYVTNFNQWDNVSRRNKYIIGEMARWGAEWSDMRGSVSEAIFMLGLERNSDLIQGAAFAPLLSLVDNQQWTPNLIPYHQSPDGLVLTSSYWTQQLFAQNAGDMTRAVTSDTEFGPVYWSAVSAGTSYMVKLANYGADPQPVTINVAGKTAANLSVLSNDDPDAANTDVTSPIVAPIVSSISGNASFTFSLPAWSVAVVRAD</sequence>
<dbReference type="EC" id="3.2.1.55" evidence="4"/>
<dbReference type="GO" id="GO:0046556">
    <property type="term" value="F:alpha-L-arabinofuranosidase activity"/>
    <property type="evidence" value="ECO:0007669"/>
    <property type="project" value="UniProtKB-EC"/>
</dbReference>
<dbReference type="InParanoid" id="W3WHH3"/>
<reference evidence="11" key="1">
    <citation type="journal article" date="2015" name="BMC Genomics">
        <title>Genomic and transcriptomic analysis of the endophytic fungus Pestalotiopsis fici reveals its lifestyle and high potential for synthesis of natural products.</title>
        <authorList>
            <person name="Wang X."/>
            <person name="Zhang X."/>
            <person name="Liu L."/>
            <person name="Xiang M."/>
            <person name="Wang W."/>
            <person name="Sun X."/>
            <person name="Che Y."/>
            <person name="Guo L."/>
            <person name="Liu G."/>
            <person name="Guo L."/>
            <person name="Wang C."/>
            <person name="Yin W.B."/>
            <person name="Stadler M."/>
            <person name="Zhang X."/>
            <person name="Liu X."/>
        </authorList>
    </citation>
    <scope>NUCLEOTIDE SEQUENCE [LARGE SCALE GENOMIC DNA]</scope>
    <source>
        <strain evidence="11">W106-1 / CGMCC3.15140</strain>
    </source>
</reference>
<keyword evidence="5 8" id="KW-0732">Signal</keyword>
<dbReference type="PANTHER" id="PTHR31776">
    <property type="entry name" value="ALPHA-L-ARABINOFURANOSIDASE 1"/>
    <property type="match status" value="1"/>
</dbReference>
<comment type="catalytic activity">
    <reaction evidence="1">
        <text>Hydrolysis of terminal non-reducing alpha-L-arabinofuranoside residues in alpha-L-arabinosides.</text>
        <dbReference type="EC" id="3.2.1.55"/>
    </reaction>
</comment>
<evidence type="ECO:0000256" key="6">
    <source>
        <dbReference type="ARBA" id="ARBA00022801"/>
    </source>
</evidence>
<keyword evidence="6" id="KW-0378">Hydrolase</keyword>
<evidence type="ECO:0000256" key="3">
    <source>
        <dbReference type="ARBA" id="ARBA00007186"/>
    </source>
</evidence>